<feature type="transmembrane region" description="Helical" evidence="1">
    <location>
        <begin position="12"/>
        <end position="34"/>
    </location>
</feature>
<dbReference type="AlphaFoldDB" id="A0A0P9CWZ8"/>
<comment type="caution">
    <text evidence="3">The sequence shown here is derived from an EMBL/GenBank/DDBJ whole genome shotgun (WGS) entry which is preliminary data.</text>
</comment>
<feature type="domain" description="TadE-like" evidence="2">
    <location>
        <begin position="13"/>
        <end position="53"/>
    </location>
</feature>
<keyword evidence="1" id="KW-0472">Membrane</keyword>
<accession>A0A0P9CWZ8</accession>
<dbReference type="EMBL" id="LJCR01001245">
    <property type="protein sequence ID" value="KPV50716.1"/>
    <property type="molecule type" value="Genomic_DNA"/>
</dbReference>
<protein>
    <recommendedName>
        <fullName evidence="2">TadE-like domain-containing protein</fullName>
    </recommendedName>
</protein>
<dbReference type="Pfam" id="PF07811">
    <property type="entry name" value="TadE"/>
    <property type="match status" value="1"/>
</dbReference>
<keyword evidence="1" id="KW-0812">Transmembrane</keyword>
<dbReference type="Proteomes" id="UP000050509">
    <property type="component" value="Unassembled WGS sequence"/>
</dbReference>
<gene>
    <name evidence="3" type="ORF">SE17_25285</name>
</gene>
<organism evidence="3 4">
    <name type="scientific">Kouleothrix aurantiaca</name>
    <dbReference type="NCBI Taxonomy" id="186479"/>
    <lineage>
        <taxon>Bacteria</taxon>
        <taxon>Bacillati</taxon>
        <taxon>Chloroflexota</taxon>
        <taxon>Chloroflexia</taxon>
        <taxon>Chloroflexales</taxon>
        <taxon>Roseiflexineae</taxon>
        <taxon>Roseiflexaceae</taxon>
        <taxon>Kouleothrix</taxon>
    </lineage>
</organism>
<reference evidence="3 4" key="1">
    <citation type="submission" date="2015-09" db="EMBL/GenBank/DDBJ databases">
        <title>Draft genome sequence of Kouleothrix aurantiaca JCM 19913.</title>
        <authorList>
            <person name="Hemp J."/>
        </authorList>
    </citation>
    <scope>NUCLEOTIDE SEQUENCE [LARGE SCALE GENOMIC DNA]</scope>
    <source>
        <strain evidence="3 4">COM-B</strain>
    </source>
</reference>
<evidence type="ECO:0000313" key="3">
    <source>
        <dbReference type="EMBL" id="KPV50716.1"/>
    </source>
</evidence>
<sequence length="132" mass="14283">MATFAQKNRSPAGQALVEFALLGTLLITLVLGIFDFGRAYYTQVQIKNAVGDAGYYAIQNPGNDTGTKNRITQQLSGLNPAISSSNIAITCSSGITKIRVDYQYHFVFSWLVPSAQVSLGDETYVPQINSCP</sequence>
<evidence type="ECO:0000313" key="4">
    <source>
        <dbReference type="Proteomes" id="UP000050509"/>
    </source>
</evidence>
<dbReference type="InterPro" id="IPR012495">
    <property type="entry name" value="TadE-like_dom"/>
</dbReference>
<keyword evidence="4" id="KW-1185">Reference proteome</keyword>
<keyword evidence="1" id="KW-1133">Transmembrane helix</keyword>
<name>A0A0P9CWZ8_9CHLR</name>
<evidence type="ECO:0000259" key="2">
    <source>
        <dbReference type="Pfam" id="PF07811"/>
    </source>
</evidence>
<proteinExistence type="predicted"/>
<evidence type="ECO:0000256" key="1">
    <source>
        <dbReference type="SAM" id="Phobius"/>
    </source>
</evidence>